<dbReference type="EMBL" id="DXEN01000027">
    <property type="protein sequence ID" value="HIX85797.1"/>
    <property type="molecule type" value="Genomic_DNA"/>
</dbReference>
<accession>A0A9D2BPN7</accession>
<keyword evidence="2" id="KW-0472">Membrane</keyword>
<dbReference type="Gene3D" id="2.60.450.10">
    <property type="entry name" value="Lipopolysaccharide (LPS) transport protein A like domain"/>
    <property type="match status" value="1"/>
</dbReference>
<evidence type="ECO:0000256" key="2">
    <source>
        <dbReference type="SAM" id="Phobius"/>
    </source>
</evidence>
<dbReference type="InterPro" id="IPR026265">
    <property type="entry name" value="LptC"/>
</dbReference>
<dbReference type="GO" id="GO:0005886">
    <property type="term" value="C:plasma membrane"/>
    <property type="evidence" value="ECO:0007669"/>
    <property type="project" value="InterPro"/>
</dbReference>
<sequence>MRERCFLGKTGNKGITITFGVVVMLLLFMASCGKENKEVVNVTFDPENTYTMKATDVSSLISDSGITRYRLKAKEWQVYGKAKEPWWYFPEGIYVEKFDTLFRTEASIRADTAYYYDKKGLWELIGNVEVESLKGERFETPQLFWDQKKEKVYSEKYMRIEQEDKIITGIGFESNQNMTQYKIFNSQGIFPVTEEASAPDTAQVAAGDRTHVDTSSEADSLKID</sequence>
<dbReference type="NCBIfam" id="TIGR04409">
    <property type="entry name" value="LptC_YrbK"/>
    <property type="match status" value="1"/>
</dbReference>
<dbReference type="Proteomes" id="UP000823847">
    <property type="component" value="Unassembled WGS sequence"/>
</dbReference>
<dbReference type="PROSITE" id="PS51257">
    <property type="entry name" value="PROKAR_LIPOPROTEIN"/>
    <property type="match status" value="1"/>
</dbReference>
<feature type="transmembrane region" description="Helical" evidence="2">
    <location>
        <begin position="12"/>
        <end position="30"/>
    </location>
</feature>
<reference evidence="3" key="2">
    <citation type="submission" date="2021-04" db="EMBL/GenBank/DDBJ databases">
        <authorList>
            <person name="Gilroy R."/>
        </authorList>
    </citation>
    <scope>NUCLEOTIDE SEQUENCE</scope>
    <source>
        <strain evidence="3">ChiHecec2B26-12326</strain>
    </source>
</reference>
<evidence type="ECO:0000313" key="4">
    <source>
        <dbReference type="Proteomes" id="UP000823847"/>
    </source>
</evidence>
<name>A0A9D2BPN7_9BACT</name>
<keyword evidence="2" id="KW-0812">Transmembrane</keyword>
<dbReference type="AlphaFoldDB" id="A0A9D2BPN7"/>
<proteinExistence type="predicted"/>
<feature type="compositionally biased region" description="Basic and acidic residues" evidence="1">
    <location>
        <begin position="208"/>
        <end position="224"/>
    </location>
</feature>
<keyword evidence="2" id="KW-1133">Transmembrane helix</keyword>
<evidence type="ECO:0000256" key="1">
    <source>
        <dbReference type="SAM" id="MobiDB-lite"/>
    </source>
</evidence>
<dbReference type="Pfam" id="PF06835">
    <property type="entry name" value="LptC"/>
    <property type="match status" value="1"/>
</dbReference>
<feature type="region of interest" description="Disordered" evidence="1">
    <location>
        <begin position="201"/>
        <end position="224"/>
    </location>
</feature>
<evidence type="ECO:0000313" key="3">
    <source>
        <dbReference type="EMBL" id="HIX85797.1"/>
    </source>
</evidence>
<gene>
    <name evidence="3" type="primary">lptC</name>
    <name evidence="3" type="ORF">H9848_04225</name>
</gene>
<reference evidence="3" key="1">
    <citation type="journal article" date="2021" name="PeerJ">
        <title>Extensive microbial diversity within the chicken gut microbiome revealed by metagenomics and culture.</title>
        <authorList>
            <person name="Gilroy R."/>
            <person name="Ravi A."/>
            <person name="Getino M."/>
            <person name="Pursley I."/>
            <person name="Horton D.L."/>
            <person name="Alikhan N.F."/>
            <person name="Baker D."/>
            <person name="Gharbi K."/>
            <person name="Hall N."/>
            <person name="Watson M."/>
            <person name="Adriaenssens E.M."/>
            <person name="Foster-Nyarko E."/>
            <person name="Jarju S."/>
            <person name="Secka A."/>
            <person name="Antonio M."/>
            <person name="Oren A."/>
            <person name="Chaudhuri R.R."/>
            <person name="La Ragione R."/>
            <person name="Hildebrand F."/>
            <person name="Pallen M.J."/>
        </authorList>
    </citation>
    <scope>NUCLEOTIDE SEQUENCE</scope>
    <source>
        <strain evidence="3">ChiHecec2B26-12326</strain>
    </source>
</reference>
<dbReference type="InterPro" id="IPR010664">
    <property type="entry name" value="LipoPS_assembly_LptC-rel"/>
</dbReference>
<dbReference type="GO" id="GO:0015221">
    <property type="term" value="F:lipopolysaccharide transmembrane transporter activity"/>
    <property type="evidence" value="ECO:0007669"/>
    <property type="project" value="InterPro"/>
</dbReference>
<protein>
    <submittedName>
        <fullName evidence="3">LPS export ABC transporter periplasmic protein LptC</fullName>
    </submittedName>
</protein>
<organism evidence="3 4">
    <name type="scientific">Candidatus Parabacteroides intestinigallinarum</name>
    <dbReference type="NCBI Taxonomy" id="2838722"/>
    <lineage>
        <taxon>Bacteria</taxon>
        <taxon>Pseudomonadati</taxon>
        <taxon>Bacteroidota</taxon>
        <taxon>Bacteroidia</taxon>
        <taxon>Bacteroidales</taxon>
        <taxon>Tannerellaceae</taxon>
        <taxon>Parabacteroides</taxon>
    </lineage>
</organism>
<comment type="caution">
    <text evidence="3">The sequence shown here is derived from an EMBL/GenBank/DDBJ whole genome shotgun (WGS) entry which is preliminary data.</text>
</comment>